<evidence type="ECO:0000256" key="2">
    <source>
        <dbReference type="SAM" id="MobiDB-lite"/>
    </source>
</evidence>
<comment type="caution">
    <text evidence="4">The sequence shown here is derived from an EMBL/GenBank/DDBJ whole genome shotgun (WGS) entry which is preliminary data.</text>
</comment>
<dbReference type="GO" id="GO:0003676">
    <property type="term" value="F:nucleic acid binding"/>
    <property type="evidence" value="ECO:0007669"/>
    <property type="project" value="InterPro"/>
</dbReference>
<feature type="compositionally biased region" description="Basic residues" evidence="2">
    <location>
        <begin position="199"/>
        <end position="210"/>
    </location>
</feature>
<protein>
    <recommendedName>
        <fullName evidence="3">CCHC-type domain-containing protein</fullName>
    </recommendedName>
</protein>
<keyword evidence="1" id="KW-0863">Zinc-finger</keyword>
<keyword evidence="1" id="KW-0479">Metal-binding</keyword>
<reference evidence="4 5" key="1">
    <citation type="submission" date="2023-11" db="EMBL/GenBank/DDBJ databases">
        <title>Halocaridina rubra genome assembly.</title>
        <authorList>
            <person name="Smith C."/>
        </authorList>
    </citation>
    <scope>NUCLEOTIDE SEQUENCE [LARGE SCALE GENOMIC DNA]</scope>
    <source>
        <strain evidence="4">EP-1</strain>
        <tissue evidence="4">Whole</tissue>
    </source>
</reference>
<name>A0AAN8ZWK4_HALRR</name>
<accession>A0AAN8ZWK4</accession>
<feature type="region of interest" description="Disordered" evidence="2">
    <location>
        <begin position="173"/>
        <end position="216"/>
    </location>
</feature>
<gene>
    <name evidence="4" type="ORF">SK128_005326</name>
</gene>
<evidence type="ECO:0000259" key="3">
    <source>
        <dbReference type="PROSITE" id="PS50158"/>
    </source>
</evidence>
<evidence type="ECO:0000313" key="4">
    <source>
        <dbReference type="EMBL" id="KAK7026068.1"/>
    </source>
</evidence>
<proteinExistence type="predicted"/>
<dbReference type="SMART" id="SM00343">
    <property type="entry name" value="ZnF_C2HC"/>
    <property type="match status" value="2"/>
</dbReference>
<organism evidence="4 5">
    <name type="scientific">Halocaridina rubra</name>
    <name type="common">Hawaiian red shrimp</name>
    <dbReference type="NCBI Taxonomy" id="373956"/>
    <lineage>
        <taxon>Eukaryota</taxon>
        <taxon>Metazoa</taxon>
        <taxon>Ecdysozoa</taxon>
        <taxon>Arthropoda</taxon>
        <taxon>Crustacea</taxon>
        <taxon>Multicrustacea</taxon>
        <taxon>Malacostraca</taxon>
        <taxon>Eumalacostraca</taxon>
        <taxon>Eucarida</taxon>
        <taxon>Decapoda</taxon>
        <taxon>Pleocyemata</taxon>
        <taxon>Caridea</taxon>
        <taxon>Atyoidea</taxon>
        <taxon>Atyidae</taxon>
        <taxon>Halocaridina</taxon>
    </lineage>
</organism>
<feature type="domain" description="CCHC-type" evidence="3">
    <location>
        <begin position="149"/>
        <end position="164"/>
    </location>
</feature>
<dbReference type="Gene3D" id="4.10.60.10">
    <property type="entry name" value="Zinc finger, CCHC-type"/>
    <property type="match status" value="1"/>
</dbReference>
<keyword evidence="1" id="KW-0862">Zinc</keyword>
<dbReference type="SUPFAM" id="SSF57756">
    <property type="entry name" value="Retrovirus zinc finger-like domains"/>
    <property type="match status" value="1"/>
</dbReference>
<dbReference type="InterPro" id="IPR001878">
    <property type="entry name" value="Znf_CCHC"/>
</dbReference>
<dbReference type="AlphaFoldDB" id="A0AAN8ZWK4"/>
<dbReference type="Proteomes" id="UP001381693">
    <property type="component" value="Unassembled WGS sequence"/>
</dbReference>
<dbReference type="EMBL" id="JAXCGZ010022720">
    <property type="protein sequence ID" value="KAK7026068.1"/>
    <property type="molecule type" value="Genomic_DNA"/>
</dbReference>
<evidence type="ECO:0000256" key="1">
    <source>
        <dbReference type="PROSITE-ProRule" id="PRU00047"/>
    </source>
</evidence>
<keyword evidence="5" id="KW-1185">Reference proteome</keyword>
<sequence>SEDTLIAEIQNSPRRRGEQLSWYATRIETLTGSVSEIADIPYMRQSIVRNALRKIVPEKCHFLLKSNTPVPELVRLLLKWFESHPGHGLSEEEVERERLTRPTASPVAAMTNERGPRFRDAQAGWCARCGGTGHSQDWCVTTAPPDVVCYNCRGAGHRFRGCPSPRITREVGQPAFWKKKKNADAPTGTPSERPEHLRSRSYRSSRTRSSGHHETTSSAQISTCSFYLMSNGILLVEIAVGGIRQVALLDTGSAVSLIDRSIVADPLTKLDTP</sequence>
<feature type="non-terminal residue" evidence="4">
    <location>
        <position position="1"/>
    </location>
</feature>
<dbReference type="PROSITE" id="PS50158">
    <property type="entry name" value="ZF_CCHC"/>
    <property type="match status" value="1"/>
</dbReference>
<evidence type="ECO:0000313" key="5">
    <source>
        <dbReference type="Proteomes" id="UP001381693"/>
    </source>
</evidence>
<feature type="non-terminal residue" evidence="4">
    <location>
        <position position="273"/>
    </location>
</feature>
<dbReference type="InterPro" id="IPR036875">
    <property type="entry name" value="Znf_CCHC_sf"/>
</dbReference>
<dbReference type="GO" id="GO:0008270">
    <property type="term" value="F:zinc ion binding"/>
    <property type="evidence" value="ECO:0007669"/>
    <property type="project" value="UniProtKB-KW"/>
</dbReference>